<evidence type="ECO:0000313" key="6">
    <source>
        <dbReference type="Proteomes" id="UP000636709"/>
    </source>
</evidence>
<proteinExistence type="predicted"/>
<dbReference type="InterPro" id="IPR040356">
    <property type="entry name" value="SPEAR"/>
</dbReference>
<accession>A0A835FAQ9</accession>
<keyword evidence="1" id="KW-0678">Repressor</keyword>
<dbReference type="AlphaFoldDB" id="A0A835FAQ9"/>
<keyword evidence="6" id="KW-1185">Reference proteome</keyword>
<dbReference type="PANTHER" id="PTHR33388">
    <property type="entry name" value="OS01G0212500 PROTEIN"/>
    <property type="match status" value="1"/>
</dbReference>
<feature type="compositionally biased region" description="Basic residues" evidence="4">
    <location>
        <begin position="1"/>
        <end position="10"/>
    </location>
</feature>
<gene>
    <name evidence="5" type="ORF">HU200_014807</name>
</gene>
<evidence type="ECO:0000256" key="4">
    <source>
        <dbReference type="SAM" id="MobiDB-lite"/>
    </source>
</evidence>
<feature type="region of interest" description="Disordered" evidence="4">
    <location>
        <begin position="1"/>
        <end position="29"/>
    </location>
</feature>
<name>A0A835FAQ9_9POAL</name>
<dbReference type="OrthoDB" id="653455at2759"/>
<evidence type="ECO:0000313" key="5">
    <source>
        <dbReference type="EMBL" id="KAF8733508.1"/>
    </source>
</evidence>
<dbReference type="EMBL" id="JACEFO010001600">
    <property type="protein sequence ID" value="KAF8733508.1"/>
    <property type="molecule type" value="Genomic_DNA"/>
</dbReference>
<comment type="caution">
    <text evidence="5">The sequence shown here is derived from an EMBL/GenBank/DDBJ whole genome shotgun (WGS) entry which is preliminary data.</text>
</comment>
<dbReference type="GO" id="GO:0003700">
    <property type="term" value="F:DNA-binding transcription factor activity"/>
    <property type="evidence" value="ECO:0007669"/>
    <property type="project" value="InterPro"/>
</dbReference>
<dbReference type="Proteomes" id="UP000636709">
    <property type="component" value="Unassembled WGS sequence"/>
</dbReference>
<keyword evidence="2" id="KW-0805">Transcription regulation</keyword>
<feature type="region of interest" description="Disordered" evidence="4">
    <location>
        <begin position="107"/>
        <end position="168"/>
    </location>
</feature>
<evidence type="ECO:0000256" key="2">
    <source>
        <dbReference type="ARBA" id="ARBA00023015"/>
    </source>
</evidence>
<dbReference type="PANTHER" id="PTHR33388:SF18">
    <property type="entry name" value="PROTEIN SPEAR1"/>
    <property type="match status" value="1"/>
</dbReference>
<organism evidence="5 6">
    <name type="scientific">Digitaria exilis</name>
    <dbReference type="NCBI Taxonomy" id="1010633"/>
    <lineage>
        <taxon>Eukaryota</taxon>
        <taxon>Viridiplantae</taxon>
        <taxon>Streptophyta</taxon>
        <taxon>Embryophyta</taxon>
        <taxon>Tracheophyta</taxon>
        <taxon>Spermatophyta</taxon>
        <taxon>Magnoliopsida</taxon>
        <taxon>Liliopsida</taxon>
        <taxon>Poales</taxon>
        <taxon>Poaceae</taxon>
        <taxon>PACMAD clade</taxon>
        <taxon>Panicoideae</taxon>
        <taxon>Panicodae</taxon>
        <taxon>Paniceae</taxon>
        <taxon>Anthephorinae</taxon>
        <taxon>Digitaria</taxon>
    </lineage>
</organism>
<sequence length="168" mass="18218">MEGGRRRGGNKKQQPEQKASRQPQRGLGVAQLEKIRLHNQMMAAYRSGAGLQQQQDAVRPHHHHLQVPGASSSFQPYGGLTANNCFEETERGIVAVHYQLPPFASSPPPPSLFAHDVRDSSGHRLGQPPPPQPQQHYWISCTSGGPSSRSGHGAGAGAAEELDLELRL</sequence>
<evidence type="ECO:0000256" key="3">
    <source>
        <dbReference type="ARBA" id="ARBA00023163"/>
    </source>
</evidence>
<protein>
    <submittedName>
        <fullName evidence="5">Uncharacterized protein</fullName>
    </submittedName>
</protein>
<reference evidence="5" key="1">
    <citation type="submission" date="2020-07" db="EMBL/GenBank/DDBJ databases">
        <title>Genome sequence and genetic diversity analysis of an under-domesticated orphan crop, white fonio (Digitaria exilis).</title>
        <authorList>
            <person name="Bennetzen J.L."/>
            <person name="Chen S."/>
            <person name="Ma X."/>
            <person name="Wang X."/>
            <person name="Yssel A.E.J."/>
            <person name="Chaluvadi S.R."/>
            <person name="Johnson M."/>
            <person name="Gangashetty P."/>
            <person name="Hamidou F."/>
            <person name="Sanogo M.D."/>
            <person name="Zwaenepoel A."/>
            <person name="Wallace J."/>
            <person name="Van De Peer Y."/>
            <person name="Van Deynze A."/>
        </authorList>
    </citation>
    <scope>NUCLEOTIDE SEQUENCE</scope>
    <source>
        <tissue evidence="5">Leaves</tissue>
    </source>
</reference>
<keyword evidence="3" id="KW-0804">Transcription</keyword>
<evidence type="ECO:0000256" key="1">
    <source>
        <dbReference type="ARBA" id="ARBA00022491"/>
    </source>
</evidence>